<evidence type="ECO:0000313" key="3">
    <source>
        <dbReference type="Proteomes" id="UP000886998"/>
    </source>
</evidence>
<comment type="caution">
    <text evidence="2">The sequence shown here is derived from an EMBL/GenBank/DDBJ whole genome shotgun (WGS) entry which is preliminary data.</text>
</comment>
<name>A0A8X7CP47_9ARAC</name>
<accession>A0A8X7CP47</accession>
<gene>
    <name evidence="2" type="ORF">TNIN_48281</name>
</gene>
<protein>
    <submittedName>
        <fullName evidence="2">Uncharacterized protein</fullName>
    </submittedName>
</protein>
<keyword evidence="3" id="KW-1185">Reference proteome</keyword>
<dbReference type="Proteomes" id="UP000886998">
    <property type="component" value="Unassembled WGS sequence"/>
</dbReference>
<organism evidence="2 3">
    <name type="scientific">Trichonephila inaurata madagascariensis</name>
    <dbReference type="NCBI Taxonomy" id="2747483"/>
    <lineage>
        <taxon>Eukaryota</taxon>
        <taxon>Metazoa</taxon>
        <taxon>Ecdysozoa</taxon>
        <taxon>Arthropoda</taxon>
        <taxon>Chelicerata</taxon>
        <taxon>Arachnida</taxon>
        <taxon>Araneae</taxon>
        <taxon>Araneomorphae</taxon>
        <taxon>Entelegynae</taxon>
        <taxon>Araneoidea</taxon>
        <taxon>Nephilidae</taxon>
        <taxon>Trichonephila</taxon>
        <taxon>Trichonephila inaurata</taxon>
    </lineage>
</organism>
<dbReference type="AlphaFoldDB" id="A0A8X7CP47"/>
<sequence>MPTRKSRKQFKQLEQLYRRRVLRLRKGRWSNPRITQHIDYCDVNVTGGLTGRTPRRTRPREDRCVSSND</sequence>
<evidence type="ECO:0000256" key="1">
    <source>
        <dbReference type="SAM" id="MobiDB-lite"/>
    </source>
</evidence>
<feature type="region of interest" description="Disordered" evidence="1">
    <location>
        <begin position="48"/>
        <end position="69"/>
    </location>
</feature>
<dbReference type="EMBL" id="BMAV01019688">
    <property type="protein sequence ID" value="GFY72830.1"/>
    <property type="molecule type" value="Genomic_DNA"/>
</dbReference>
<reference evidence="2" key="1">
    <citation type="submission" date="2020-08" db="EMBL/GenBank/DDBJ databases">
        <title>Multicomponent nature underlies the extraordinary mechanical properties of spider dragline silk.</title>
        <authorList>
            <person name="Kono N."/>
            <person name="Nakamura H."/>
            <person name="Mori M."/>
            <person name="Yoshida Y."/>
            <person name="Ohtoshi R."/>
            <person name="Malay A.D."/>
            <person name="Moran D.A.P."/>
            <person name="Tomita M."/>
            <person name="Numata K."/>
            <person name="Arakawa K."/>
        </authorList>
    </citation>
    <scope>NUCLEOTIDE SEQUENCE</scope>
</reference>
<feature type="compositionally biased region" description="Basic and acidic residues" evidence="1">
    <location>
        <begin position="59"/>
        <end position="69"/>
    </location>
</feature>
<evidence type="ECO:0000313" key="2">
    <source>
        <dbReference type="EMBL" id="GFY72830.1"/>
    </source>
</evidence>
<proteinExistence type="predicted"/>